<dbReference type="Proteomes" id="UP000475155">
    <property type="component" value="Unassembled WGS sequence"/>
</dbReference>
<keyword evidence="6" id="KW-1185">Reference proteome</keyword>
<organism evidence="5 6">
    <name type="scientific">Bifidobacterium saimiriisciurei</name>
    <dbReference type="NCBI Taxonomy" id="2661627"/>
    <lineage>
        <taxon>Bacteria</taxon>
        <taxon>Bacillati</taxon>
        <taxon>Actinomycetota</taxon>
        <taxon>Actinomycetes</taxon>
        <taxon>Bifidobacteriales</taxon>
        <taxon>Bifidobacteriaceae</taxon>
        <taxon>Bifidobacterium</taxon>
    </lineage>
</organism>
<dbReference type="PANTHER" id="PTHR45947:SF14">
    <property type="entry name" value="SLL1723 PROTEIN"/>
    <property type="match status" value="1"/>
</dbReference>
<keyword evidence="1" id="KW-0328">Glycosyltransferase</keyword>
<keyword evidence="2" id="KW-0808">Transferase</keyword>
<evidence type="ECO:0000256" key="2">
    <source>
        <dbReference type="ARBA" id="ARBA00022679"/>
    </source>
</evidence>
<dbReference type="SUPFAM" id="SSF53756">
    <property type="entry name" value="UDP-Glycosyltransferase/glycogen phosphorylase"/>
    <property type="match status" value="1"/>
</dbReference>
<evidence type="ECO:0000259" key="3">
    <source>
        <dbReference type="Pfam" id="PF00534"/>
    </source>
</evidence>
<dbReference type="EMBL" id="WHZU01000006">
    <property type="protein sequence ID" value="NEH11474.1"/>
    <property type="molecule type" value="Genomic_DNA"/>
</dbReference>
<feature type="domain" description="Glycosyl transferase family 1" evidence="3">
    <location>
        <begin position="198"/>
        <end position="348"/>
    </location>
</feature>
<protein>
    <submittedName>
        <fullName evidence="5">Glycosyltransferase</fullName>
    </submittedName>
</protein>
<name>A0ABX0C8L0_9BIFI</name>
<dbReference type="Gene3D" id="3.40.50.2000">
    <property type="entry name" value="Glycogen Phosphorylase B"/>
    <property type="match status" value="2"/>
</dbReference>
<evidence type="ECO:0000313" key="5">
    <source>
        <dbReference type="EMBL" id="NEH11474.1"/>
    </source>
</evidence>
<comment type="caution">
    <text evidence="5">The sequence shown here is derived from an EMBL/GenBank/DDBJ whole genome shotgun (WGS) entry which is preliminary data.</text>
</comment>
<proteinExistence type="predicted"/>
<dbReference type="Pfam" id="PF00534">
    <property type="entry name" value="Glycos_transf_1"/>
    <property type="match status" value="1"/>
</dbReference>
<dbReference type="InterPro" id="IPR001296">
    <property type="entry name" value="Glyco_trans_1"/>
</dbReference>
<evidence type="ECO:0000313" key="6">
    <source>
        <dbReference type="Proteomes" id="UP000475155"/>
    </source>
</evidence>
<feature type="domain" description="Glycosyltransferase subfamily 4-like N-terminal" evidence="4">
    <location>
        <begin position="18"/>
        <end position="184"/>
    </location>
</feature>
<dbReference type="PANTHER" id="PTHR45947">
    <property type="entry name" value="SULFOQUINOVOSYL TRANSFERASE SQD2"/>
    <property type="match status" value="1"/>
</dbReference>
<dbReference type="RefSeq" id="WP_163198428.1">
    <property type="nucleotide sequence ID" value="NZ_WHZU01000006.1"/>
</dbReference>
<dbReference type="InterPro" id="IPR028098">
    <property type="entry name" value="Glyco_trans_4-like_N"/>
</dbReference>
<dbReference type="InterPro" id="IPR050194">
    <property type="entry name" value="Glycosyltransferase_grp1"/>
</dbReference>
<dbReference type="Pfam" id="PF13439">
    <property type="entry name" value="Glyco_transf_4"/>
    <property type="match status" value="1"/>
</dbReference>
<gene>
    <name evidence="5" type="ORF">GFD18_05140</name>
</gene>
<sequence>MTNRPIRILQWGMGDNRGGVESFMFQLYRMMDREQVQFDFLASHDAPKLAYEDEVKAFGANVYRVIYSQRESPTKAKTCLRKFFTAHPEIVGLHMHANFPYAAPMKYAKEAGIGMRILHSHNSAKSGEEHGIVQKTVALLRQFPVRYGIDHYPSAYFACSDKAAEFMFPGKPFTWIRNGIDTNRFAFDEGIRNRVRTELHLHPDQPVLGFCGRLDDQKNPMMLMRIFAEYKKRYPQAHLLVVGHGQMQEEMVSYAKYQGLTDCVSFLGGNRDDVNELYQAMDAFVMPSRFEGLPIVGIEAQCAGLPCVVSAEAVPRSTDVSGLMTFVSIMQSPETWVKAIELSMNGHSRSMNYAMAVRQAGFDMADVAARMQQYYLDNACRS</sequence>
<evidence type="ECO:0000256" key="1">
    <source>
        <dbReference type="ARBA" id="ARBA00022676"/>
    </source>
</evidence>
<reference evidence="5 6" key="1">
    <citation type="submission" date="2019-10" db="EMBL/GenBank/DDBJ databases">
        <title>Bifidobacterium from non-human primates.</title>
        <authorList>
            <person name="Modesto M."/>
        </authorList>
    </citation>
    <scope>NUCLEOTIDE SEQUENCE [LARGE SCALE GENOMIC DNA]</scope>
    <source>
        <strain evidence="5 6">SMA1</strain>
    </source>
</reference>
<evidence type="ECO:0000259" key="4">
    <source>
        <dbReference type="Pfam" id="PF13439"/>
    </source>
</evidence>
<accession>A0ABX0C8L0</accession>